<evidence type="ECO:0000313" key="1">
    <source>
        <dbReference type="EMBL" id="GLZ78277.1"/>
    </source>
</evidence>
<accession>A0A9W6W3L1</accession>
<proteinExistence type="predicted"/>
<sequence length="117" mass="12500">MRFVHGGGSGALGAAGTGSIAWFNRSVTATNVKVYVHALECGQLFAYAYVGSTIVATAITREYCAPADRGEWYSSHDLILDASDTVGGISRVDFIIRDQEHDGETTVSCYRSRSVCG</sequence>
<dbReference type="AlphaFoldDB" id="A0A9W6W3L1"/>
<dbReference type="Proteomes" id="UP001165079">
    <property type="component" value="Unassembled WGS sequence"/>
</dbReference>
<gene>
    <name evidence="1" type="ORF">Afil01_30840</name>
</gene>
<evidence type="ECO:0000313" key="2">
    <source>
        <dbReference type="Proteomes" id="UP001165079"/>
    </source>
</evidence>
<protein>
    <submittedName>
        <fullName evidence="1">Uncharacterized protein</fullName>
    </submittedName>
</protein>
<name>A0A9W6W3L1_9ACTN</name>
<organism evidence="1 2">
    <name type="scientific">Actinorhabdospora filicis</name>
    <dbReference type="NCBI Taxonomy" id="1785913"/>
    <lineage>
        <taxon>Bacteria</taxon>
        <taxon>Bacillati</taxon>
        <taxon>Actinomycetota</taxon>
        <taxon>Actinomycetes</taxon>
        <taxon>Micromonosporales</taxon>
        <taxon>Micromonosporaceae</taxon>
        <taxon>Actinorhabdospora</taxon>
    </lineage>
</organism>
<dbReference type="EMBL" id="BSTX01000002">
    <property type="protein sequence ID" value="GLZ78277.1"/>
    <property type="molecule type" value="Genomic_DNA"/>
</dbReference>
<reference evidence="1" key="1">
    <citation type="submission" date="2023-03" db="EMBL/GenBank/DDBJ databases">
        <title>Actinorhabdospora filicis NBRC 111898.</title>
        <authorList>
            <person name="Ichikawa N."/>
            <person name="Sato H."/>
            <person name="Tonouchi N."/>
        </authorList>
    </citation>
    <scope>NUCLEOTIDE SEQUENCE</scope>
    <source>
        <strain evidence="1">NBRC 111898</strain>
    </source>
</reference>
<comment type="caution">
    <text evidence="1">The sequence shown here is derived from an EMBL/GenBank/DDBJ whole genome shotgun (WGS) entry which is preliminary data.</text>
</comment>
<keyword evidence="2" id="KW-1185">Reference proteome</keyword>